<evidence type="ECO:0000256" key="5">
    <source>
        <dbReference type="ARBA" id="ARBA00022525"/>
    </source>
</evidence>
<evidence type="ECO:0000256" key="10">
    <source>
        <dbReference type="ARBA" id="ARBA00023237"/>
    </source>
</evidence>
<name>A0ABS6TE82_9ENTE</name>
<dbReference type="Pfam" id="PF06458">
    <property type="entry name" value="MucBP"/>
    <property type="match status" value="6"/>
</dbReference>
<evidence type="ECO:0000256" key="11">
    <source>
        <dbReference type="SAM" id="MobiDB-lite"/>
    </source>
</evidence>
<dbReference type="InterPro" id="IPR006626">
    <property type="entry name" value="PbH1"/>
</dbReference>
<protein>
    <submittedName>
        <fullName evidence="14">MucBP domain-containing protein</fullName>
    </submittedName>
</protein>
<sequence>MKKWTIVLSIWLSIIFIGGFSKKALGAPVNSIDQLESAVNNAKDNETITLSESFPEVIDRTIKLKETANQIIIDGNGQTFKTELGKNVEIFSYGSGNGNATSTLTLQNMKLVGNGTSDRSKALSTNDYSGTFILDNVLIDSFNGGGHGGAIYLSADTIIKNSTISNNQQLDHGYSGGAIGTKDGFSKKVEITNTKFINNCTPDVHGAGVGGEGGAIHFHQPTASAVIELTDNYFEGNSAAKDVDASNEKSLLADGGAISFWNIKKGVTIDLEGNTFANNIAGDDGGAILIQGNDTISSGINFIDNTFYGNEAKGRDSSSNSGGAIQVFAVGFKSVSVNYINNSFINNTATHSGGAIGNSGTYNLATGKFYNNLFIGNTSESSQPDDKSNNIAGGSSESKKDSNVGFADNKVKMKDVFGFETMNLSENYSTVMAGATVDGSAAIIPTIPIAPEKAADDKIDNFVTVIDSILDQRNRPRPSETDINTNGLKSDIGAVEINWVKYDANGGTFEMNNELTSYDGKIYYEGANPTEYYQVGYDKLSETVVDGKNTLSATPDDPESEFLGWSKYKNATEPDEGLEAGTTITIQKGNEVLYAVYQKKAAADVTVRYIEINEDGDEVQELGKKILKGNIGGEYKAPFQEFEGYRLTEIRDSEGNITQTPTGVFTDEPQTIIFKYRKEKSSKGTVLVHHEDESGKPIAKSEVQTGEVNAPYTTSAKSISGYTLKTTPANAKGSFTDGVIEVTYVYSKDPVGQGKVIVKYQDETGNNLLTDGRESVELTGDINSVYAAELKEFEGYTIKTIPNNFSGLYTDKEQEVILVYRKGEAGQRNGVVLVHHVDEQGNPLVKSEATLGEIDESYTTNPKTISGYEVVNRTPTNYRGTYRDEIITVTYVYKKTAIETGNVTYHYQDEAGNKLADPKIISGEVGASYPGANDSILRNFDGYYLTDIEGEYAGLFTVEDKKVTLIYAEQTVPTIKQGLVIAKYQDENGNEIDDTVFSLGDIGSNYTTEQKEIDDYTFKEVKGNPIGKYTDETITVTYVYTKNTEVGGGVTGTNNTGTTSRGSTLPVTSSGNNATTKNLPQTGESKRMATILTILGVIVLAGLAFIVYRRREQTK</sequence>
<proteinExistence type="predicted"/>
<dbReference type="NCBIfam" id="TIGR01167">
    <property type="entry name" value="LPXTG_anchor"/>
    <property type="match status" value="1"/>
</dbReference>
<dbReference type="Pfam" id="PF00746">
    <property type="entry name" value="Gram_pos_anchor"/>
    <property type="match status" value="1"/>
</dbReference>
<feature type="transmembrane region" description="Helical" evidence="12">
    <location>
        <begin position="1088"/>
        <end position="1108"/>
    </location>
</feature>
<keyword evidence="12" id="KW-1133">Transmembrane helix</keyword>
<comment type="caution">
    <text evidence="14">The sequence shown here is derived from an EMBL/GenBank/DDBJ whole genome shotgun (WGS) entry which is preliminary data.</text>
</comment>
<keyword evidence="7" id="KW-0677">Repeat</keyword>
<keyword evidence="15" id="KW-1185">Reference proteome</keyword>
<accession>A0ABS6TE82</accession>
<keyword evidence="8" id="KW-0572">Peptidoglycan-anchor</keyword>
<evidence type="ECO:0000256" key="7">
    <source>
        <dbReference type="ARBA" id="ARBA00022737"/>
    </source>
</evidence>
<dbReference type="InterPro" id="IPR009459">
    <property type="entry name" value="MucBP_dom"/>
</dbReference>
<dbReference type="Proteomes" id="UP000774130">
    <property type="component" value="Unassembled WGS sequence"/>
</dbReference>
<dbReference type="PROSITE" id="PS50847">
    <property type="entry name" value="GRAM_POS_ANCHORING"/>
    <property type="match status" value="1"/>
</dbReference>
<keyword evidence="4" id="KW-0134">Cell wall</keyword>
<evidence type="ECO:0000256" key="1">
    <source>
        <dbReference type="ARBA" id="ARBA00004196"/>
    </source>
</evidence>
<dbReference type="NCBIfam" id="TIGR01376">
    <property type="entry name" value="POMP_repeat"/>
    <property type="match status" value="1"/>
</dbReference>
<reference evidence="14 15" key="1">
    <citation type="submission" date="2021-06" db="EMBL/GenBank/DDBJ databases">
        <title>Enterococcus alishanensis sp. nov., a novel lactic acid bacterium isolated from fresh coffee beans.</title>
        <authorList>
            <person name="Chen Y.-S."/>
        </authorList>
    </citation>
    <scope>NUCLEOTIDE SEQUENCE [LARGE SCALE GENOMIC DNA]</scope>
    <source>
        <strain evidence="14 15">ALS3</strain>
    </source>
</reference>
<keyword evidence="10" id="KW-0998">Cell outer membrane</keyword>
<evidence type="ECO:0000256" key="6">
    <source>
        <dbReference type="ARBA" id="ARBA00022729"/>
    </source>
</evidence>
<keyword evidence="9 12" id="KW-0472">Membrane</keyword>
<keyword evidence="12" id="KW-0812">Transmembrane</keyword>
<evidence type="ECO:0000256" key="12">
    <source>
        <dbReference type="SAM" id="Phobius"/>
    </source>
</evidence>
<keyword evidence="5" id="KW-0964">Secreted</keyword>
<feature type="compositionally biased region" description="Polar residues" evidence="11">
    <location>
        <begin position="1065"/>
        <end position="1080"/>
    </location>
</feature>
<dbReference type="RefSeq" id="WP_218326333.1">
    <property type="nucleotide sequence ID" value="NZ_JAHUZB010000004.1"/>
</dbReference>
<evidence type="ECO:0000256" key="9">
    <source>
        <dbReference type="ARBA" id="ARBA00023136"/>
    </source>
</evidence>
<evidence type="ECO:0000313" key="15">
    <source>
        <dbReference type="Proteomes" id="UP000774130"/>
    </source>
</evidence>
<feature type="domain" description="Gram-positive cocci surface proteins LPxTG" evidence="13">
    <location>
        <begin position="1079"/>
        <end position="1115"/>
    </location>
</feature>
<organism evidence="14 15">
    <name type="scientific">Enterococcus alishanensis</name>
    <dbReference type="NCBI Taxonomy" id="1303817"/>
    <lineage>
        <taxon>Bacteria</taxon>
        <taxon>Bacillati</taxon>
        <taxon>Bacillota</taxon>
        <taxon>Bacilli</taxon>
        <taxon>Lactobacillales</taxon>
        <taxon>Enterococcaceae</taxon>
        <taxon>Enterococcus</taxon>
    </lineage>
</organism>
<dbReference type="SMART" id="SM00710">
    <property type="entry name" value="PbH1"/>
    <property type="match status" value="5"/>
</dbReference>
<feature type="region of interest" description="Disordered" evidence="11">
    <location>
        <begin position="379"/>
        <end position="403"/>
    </location>
</feature>
<comment type="subcellular location">
    <subcellularLocation>
        <location evidence="1">Cell envelope</location>
    </subcellularLocation>
    <subcellularLocation>
        <location evidence="2">Cell outer membrane</location>
    </subcellularLocation>
    <subcellularLocation>
        <location evidence="3">Secreted</location>
    </subcellularLocation>
</comment>
<evidence type="ECO:0000256" key="8">
    <source>
        <dbReference type="ARBA" id="ARBA00023088"/>
    </source>
</evidence>
<evidence type="ECO:0000259" key="13">
    <source>
        <dbReference type="PROSITE" id="PS50847"/>
    </source>
</evidence>
<keyword evidence="6" id="KW-0732">Signal</keyword>
<dbReference type="InterPro" id="IPR019931">
    <property type="entry name" value="LPXTG_anchor"/>
</dbReference>
<evidence type="ECO:0000256" key="2">
    <source>
        <dbReference type="ARBA" id="ARBA00004442"/>
    </source>
</evidence>
<gene>
    <name evidence="14" type="ORF">KUA55_11025</name>
</gene>
<evidence type="ECO:0000256" key="4">
    <source>
        <dbReference type="ARBA" id="ARBA00022512"/>
    </source>
</evidence>
<feature type="compositionally biased region" description="Low complexity" evidence="11">
    <location>
        <begin position="1052"/>
        <end position="1064"/>
    </location>
</feature>
<feature type="region of interest" description="Disordered" evidence="11">
    <location>
        <begin position="1050"/>
        <end position="1080"/>
    </location>
</feature>
<evidence type="ECO:0000313" key="14">
    <source>
        <dbReference type="EMBL" id="MBV7391213.1"/>
    </source>
</evidence>
<evidence type="ECO:0000256" key="3">
    <source>
        <dbReference type="ARBA" id="ARBA00004613"/>
    </source>
</evidence>
<dbReference type="InterPro" id="IPR003368">
    <property type="entry name" value="POMP_repeat"/>
</dbReference>
<dbReference type="EMBL" id="JAHUZB010000004">
    <property type="protein sequence ID" value="MBV7391213.1"/>
    <property type="molecule type" value="Genomic_DNA"/>
</dbReference>